<evidence type="ECO:0000313" key="3">
    <source>
        <dbReference type="EMBL" id="KAF9145629.1"/>
    </source>
</evidence>
<feature type="compositionally biased region" description="Low complexity" evidence="1">
    <location>
        <begin position="607"/>
        <end position="617"/>
    </location>
</feature>
<protein>
    <submittedName>
        <fullName evidence="3">Uncharacterized protein</fullName>
    </submittedName>
</protein>
<name>A0A9P5RVK0_9FUNG</name>
<organism evidence="3 4">
    <name type="scientific">Linnemannia schmuckeri</name>
    <dbReference type="NCBI Taxonomy" id="64567"/>
    <lineage>
        <taxon>Eukaryota</taxon>
        <taxon>Fungi</taxon>
        <taxon>Fungi incertae sedis</taxon>
        <taxon>Mucoromycota</taxon>
        <taxon>Mortierellomycotina</taxon>
        <taxon>Mortierellomycetes</taxon>
        <taxon>Mortierellales</taxon>
        <taxon>Mortierellaceae</taxon>
        <taxon>Linnemannia</taxon>
    </lineage>
</organism>
<evidence type="ECO:0000313" key="4">
    <source>
        <dbReference type="Proteomes" id="UP000748756"/>
    </source>
</evidence>
<feature type="region of interest" description="Disordered" evidence="1">
    <location>
        <begin position="123"/>
        <end position="142"/>
    </location>
</feature>
<keyword evidence="2" id="KW-0812">Transmembrane</keyword>
<gene>
    <name evidence="3" type="ORF">BG015_011826</name>
</gene>
<feature type="compositionally biased region" description="Polar residues" evidence="1">
    <location>
        <begin position="521"/>
        <end position="531"/>
    </location>
</feature>
<keyword evidence="4" id="KW-1185">Reference proteome</keyword>
<accession>A0A9P5RVK0</accession>
<feature type="region of interest" description="Disordered" evidence="1">
    <location>
        <begin position="395"/>
        <end position="417"/>
    </location>
</feature>
<sequence>MTYKTTVAFSSGYSIELIPAGCTLVNQGTVSCSQAGASMLNLAFQKITAVGGSGGSSLYVDAAAVTTISPSHTGQMITPPAPAPGAETNAPSSKSAMIIGSIFAVVIVAFVVGYAVMRRNMARGSRGRGNGGGGGGKKKKGVDQEHIKYIRPLTTAPTLPQFPAPAATAAIAAMTMRQLDSSSGGRGVDLESQSRFKKLSPPAVLEPESRQQPTTTTATRIATNTASAAPMLARGRSVREAILTRNDRQQQPSTGSGVVGADVRYQQERQRLLAMNTNISASAPDLVASSATTSALTPARAVVETSARSLVTAPTYTLPQPSPPADPVNVSVPVSISTMASLPLPVTTASTAVNGSKDAPTAAAPAPVRGSNGSDWSTINTADLEFLIIPVSNSSAARQKNGSSSNSPPEASIAGEKEEVLDDVDLYDGEREEMLLKKSRSLRYPWSSSHYAGGNGVAASSSATNNVATTAATAAFADTSPLRRAASAGVGGSGGSNVANYNNNSRNQNNSIKYNNSNANTSNYRSYNQQPGGMGGPSLSSIPQLSTMAEQQQQQPLQLQQHFQQQHYRQPAQQQQQQQQYQQKQQKMGWAQSQDDLLMRARSMPRTTITSTSTSTTAMNGGLPSHTMNTQHQQQQGGQGQGQGQRADPRGLYGYL</sequence>
<comment type="caution">
    <text evidence="3">The sequence shown here is derived from an EMBL/GenBank/DDBJ whole genome shotgun (WGS) entry which is preliminary data.</text>
</comment>
<feature type="compositionally biased region" description="Polar residues" evidence="1">
    <location>
        <begin position="538"/>
        <end position="550"/>
    </location>
</feature>
<feature type="compositionally biased region" description="Low complexity" evidence="1">
    <location>
        <begin position="551"/>
        <end position="587"/>
    </location>
</feature>
<feature type="region of interest" description="Disordered" evidence="1">
    <location>
        <begin position="606"/>
        <end position="656"/>
    </location>
</feature>
<feature type="transmembrane region" description="Helical" evidence="2">
    <location>
        <begin position="96"/>
        <end position="116"/>
    </location>
</feature>
<evidence type="ECO:0000256" key="2">
    <source>
        <dbReference type="SAM" id="Phobius"/>
    </source>
</evidence>
<feature type="region of interest" description="Disordered" evidence="1">
    <location>
        <begin position="485"/>
        <end position="592"/>
    </location>
</feature>
<proteinExistence type="predicted"/>
<reference evidence="3" key="1">
    <citation type="journal article" date="2020" name="Fungal Divers.">
        <title>Resolving the Mortierellaceae phylogeny through synthesis of multi-gene phylogenetics and phylogenomics.</title>
        <authorList>
            <person name="Vandepol N."/>
            <person name="Liber J."/>
            <person name="Desiro A."/>
            <person name="Na H."/>
            <person name="Kennedy M."/>
            <person name="Barry K."/>
            <person name="Grigoriev I.V."/>
            <person name="Miller A.N."/>
            <person name="O'Donnell K."/>
            <person name="Stajich J.E."/>
            <person name="Bonito G."/>
        </authorList>
    </citation>
    <scope>NUCLEOTIDE SEQUENCE</scope>
    <source>
        <strain evidence="3">NRRL 6426</strain>
    </source>
</reference>
<dbReference type="EMBL" id="JAAAUQ010000945">
    <property type="protein sequence ID" value="KAF9145629.1"/>
    <property type="molecule type" value="Genomic_DNA"/>
</dbReference>
<evidence type="ECO:0000256" key="1">
    <source>
        <dbReference type="SAM" id="MobiDB-lite"/>
    </source>
</evidence>
<feature type="region of interest" description="Disordered" evidence="1">
    <location>
        <begin position="178"/>
        <end position="218"/>
    </location>
</feature>
<dbReference type="AlphaFoldDB" id="A0A9P5RVK0"/>
<feature type="compositionally biased region" description="Polar residues" evidence="1">
    <location>
        <begin position="395"/>
        <end position="409"/>
    </location>
</feature>
<feature type="compositionally biased region" description="Low complexity" evidence="1">
    <location>
        <begin position="496"/>
        <end position="520"/>
    </location>
</feature>
<dbReference type="OrthoDB" id="2447499at2759"/>
<dbReference type="PROSITE" id="PS51257">
    <property type="entry name" value="PROKAR_LIPOPROTEIN"/>
    <property type="match status" value="1"/>
</dbReference>
<feature type="region of interest" description="Disordered" evidence="1">
    <location>
        <begin position="353"/>
        <end position="375"/>
    </location>
</feature>
<dbReference type="Proteomes" id="UP000748756">
    <property type="component" value="Unassembled WGS sequence"/>
</dbReference>
<keyword evidence="2" id="KW-1133">Transmembrane helix</keyword>
<keyword evidence="2" id="KW-0472">Membrane</keyword>